<dbReference type="Proteomes" id="UP001288620">
    <property type="component" value="Unassembled WGS sequence"/>
</dbReference>
<proteinExistence type="predicted"/>
<dbReference type="EMBL" id="JAOBTT010000002">
    <property type="protein sequence ID" value="MDZ7280145.1"/>
    <property type="molecule type" value="Genomic_DNA"/>
</dbReference>
<keyword evidence="2" id="KW-1185">Reference proteome</keyword>
<reference evidence="2" key="1">
    <citation type="submission" date="2023-07" db="EMBL/GenBank/DDBJ databases">
        <title>Structural and functional analysis of rice phyllospheric bacteria for their antimicrobial properties and defense elicitation against blast disease.</title>
        <authorList>
            <person name="Sahu K.P."/>
            <person name="Asharani P."/>
            <person name="Kumar M."/>
            <person name="Reddy B."/>
            <person name="Kumar A."/>
        </authorList>
    </citation>
    <scope>NUCLEOTIDE SEQUENCE [LARGE SCALE GENOMIC DNA]</scope>
    <source>
        <strain evidence="2">OsEp_Plm_30P10</strain>
    </source>
</reference>
<protein>
    <submittedName>
        <fullName evidence="1">Uncharacterized protein</fullName>
    </submittedName>
</protein>
<evidence type="ECO:0000313" key="1">
    <source>
        <dbReference type="EMBL" id="MDZ7280145.1"/>
    </source>
</evidence>
<gene>
    <name evidence="1" type="ORF">N4G40_17980</name>
</gene>
<accession>A0ABU5LJN7</accession>
<comment type="caution">
    <text evidence="1">The sequence shown here is derived from an EMBL/GenBank/DDBJ whole genome shotgun (WGS) entry which is preliminary data.</text>
</comment>
<sequence>MSENKSDRMPYQLYYYRQRLLIVNIDGHVIDLGGVEHRSDRLLWQLDGKDAAGETPNDTEALFDDVTSALSFLFVDGQFTSLPDVSAEYGDRLDNAPSRELVLAELNDRDEQRVR</sequence>
<evidence type="ECO:0000313" key="2">
    <source>
        <dbReference type="Proteomes" id="UP001288620"/>
    </source>
</evidence>
<dbReference type="RefSeq" id="WP_322544034.1">
    <property type="nucleotide sequence ID" value="NZ_JAOBTT010000002.1"/>
</dbReference>
<organism evidence="1 2">
    <name type="scientific">Pantoea eucrina</name>
    <dbReference type="NCBI Taxonomy" id="472693"/>
    <lineage>
        <taxon>Bacteria</taxon>
        <taxon>Pseudomonadati</taxon>
        <taxon>Pseudomonadota</taxon>
        <taxon>Gammaproteobacteria</taxon>
        <taxon>Enterobacterales</taxon>
        <taxon>Erwiniaceae</taxon>
        <taxon>Pantoea</taxon>
    </lineage>
</organism>
<name>A0ABU5LJN7_9GAMM</name>